<organism evidence="1 2">
    <name type="scientific">Halomonas halophila</name>
    <dbReference type="NCBI Taxonomy" id="29573"/>
    <lineage>
        <taxon>Bacteria</taxon>
        <taxon>Pseudomonadati</taxon>
        <taxon>Pseudomonadota</taxon>
        <taxon>Gammaproteobacteria</taxon>
        <taxon>Oceanospirillales</taxon>
        <taxon>Halomonadaceae</taxon>
        <taxon>Halomonas</taxon>
    </lineage>
</organism>
<protein>
    <recommendedName>
        <fullName evidence="3">Peptidase S24/S26A/S26B/S26C domain-containing protein</fullName>
    </recommendedName>
</protein>
<dbReference type="Gene3D" id="2.10.109.10">
    <property type="entry name" value="Umud Fragment, subunit A"/>
    <property type="match status" value="1"/>
</dbReference>
<sequence length="152" mass="16413">MHNAPGSQAAGPGMARLVAGSRIGRDDMRVNYLGPACLGIDHPALDGYDLSRFRPSCYLVEVSEDAGVGGPLMEGDLLVVDEQKPAQHADLVVVELDGEQRLFSSHRIGGRMRLMPTAGPDESIWARQSDLRGVVVHLARELGMRVDRAILS</sequence>
<reference evidence="1 2" key="1">
    <citation type="submission" date="2019-07" db="EMBL/GenBank/DDBJ databases">
        <title>Whole genome shotgun sequence of Halomonas halophila NBRC 102604.</title>
        <authorList>
            <person name="Hosoyama A."/>
            <person name="Uohara A."/>
            <person name="Ohji S."/>
            <person name="Ichikawa N."/>
        </authorList>
    </citation>
    <scope>NUCLEOTIDE SEQUENCE [LARGE SCALE GENOMIC DNA]</scope>
    <source>
        <strain evidence="1 2">NBRC 102604</strain>
    </source>
</reference>
<dbReference type="Proteomes" id="UP000321121">
    <property type="component" value="Unassembled WGS sequence"/>
</dbReference>
<evidence type="ECO:0008006" key="3">
    <source>
        <dbReference type="Google" id="ProtNLM"/>
    </source>
</evidence>
<dbReference type="InterPro" id="IPR036286">
    <property type="entry name" value="LexA/Signal_pep-like_sf"/>
</dbReference>
<dbReference type="EMBL" id="BJUS01000039">
    <property type="protein sequence ID" value="GEK74222.1"/>
    <property type="molecule type" value="Genomic_DNA"/>
</dbReference>
<dbReference type="RefSeq" id="WP_379825486.1">
    <property type="nucleotide sequence ID" value="NZ_JBHUNQ010000002.1"/>
</dbReference>
<gene>
    <name evidence="1" type="ORF">HHA04nite_27660</name>
</gene>
<name>A0ABQ0U735_9GAMM</name>
<evidence type="ECO:0000313" key="2">
    <source>
        <dbReference type="Proteomes" id="UP000321121"/>
    </source>
</evidence>
<dbReference type="SUPFAM" id="SSF51306">
    <property type="entry name" value="LexA/Signal peptidase"/>
    <property type="match status" value="1"/>
</dbReference>
<proteinExistence type="predicted"/>
<keyword evidence="2" id="KW-1185">Reference proteome</keyword>
<accession>A0ABQ0U735</accession>
<comment type="caution">
    <text evidence="1">The sequence shown here is derived from an EMBL/GenBank/DDBJ whole genome shotgun (WGS) entry which is preliminary data.</text>
</comment>
<evidence type="ECO:0000313" key="1">
    <source>
        <dbReference type="EMBL" id="GEK74222.1"/>
    </source>
</evidence>